<protein>
    <submittedName>
        <fullName evidence="1">Asparaginase</fullName>
    </submittedName>
</protein>
<dbReference type="AlphaFoldDB" id="A0A4Y9F5Y4"/>
<dbReference type="STRING" id="85336.A7979_02140"/>
<proteinExistence type="predicted"/>
<evidence type="ECO:0000313" key="2">
    <source>
        <dbReference type="Proteomes" id="UP000297951"/>
    </source>
</evidence>
<dbReference type="Proteomes" id="UP000297951">
    <property type="component" value="Unassembled WGS sequence"/>
</dbReference>
<reference evidence="1 2" key="1">
    <citation type="submission" date="2019-03" db="EMBL/GenBank/DDBJ databases">
        <title>Diversity of the mouse oral microbiome.</title>
        <authorList>
            <person name="Joseph S."/>
            <person name="Aduse-Opoku J."/>
            <person name="Curtis M."/>
            <person name="Wade W."/>
            <person name="Hashim A."/>
        </authorList>
    </citation>
    <scope>NUCLEOTIDE SEQUENCE [LARGE SCALE GENOMIC DNA]</scope>
    <source>
        <strain evidence="2">irhom_31</strain>
    </source>
</reference>
<dbReference type="EMBL" id="SPQC01000012">
    <property type="protein sequence ID" value="TFU22878.1"/>
    <property type="molecule type" value="Genomic_DNA"/>
</dbReference>
<name>A0A4Y9F5Y4_9MICC</name>
<gene>
    <name evidence="1" type="ORF">E4U03_04475</name>
</gene>
<sequence>MPETESPFTQQRAAGPVTRLEEYPERFRARAAGRVTRVHMSHVGANPRFEVTLLVDKSKPLPPAKTHPMTGMPIAETGEDLDDTTDVSTTEDTSTGQISVLDEETGFTTRFSVNRAAPRVLYPEFPPLSSGTVLTLIWQGQRQVPGIEAGGYLRVSGMLSTREKPLMYNPRYEIVPAL</sequence>
<comment type="caution">
    <text evidence="1">The sequence shown here is derived from an EMBL/GenBank/DDBJ whole genome shotgun (WGS) entry which is preliminary data.</text>
</comment>
<organism evidence="1 2">
    <name type="scientific">Rothia nasimurium</name>
    <dbReference type="NCBI Taxonomy" id="85336"/>
    <lineage>
        <taxon>Bacteria</taxon>
        <taxon>Bacillati</taxon>
        <taxon>Actinomycetota</taxon>
        <taxon>Actinomycetes</taxon>
        <taxon>Micrococcales</taxon>
        <taxon>Micrococcaceae</taxon>
        <taxon>Rothia</taxon>
    </lineage>
</organism>
<dbReference type="OrthoDB" id="3268233at2"/>
<evidence type="ECO:0000313" key="1">
    <source>
        <dbReference type="EMBL" id="TFU22878.1"/>
    </source>
</evidence>
<dbReference type="RefSeq" id="WP_135011892.1">
    <property type="nucleotide sequence ID" value="NZ_JADGLK010000012.1"/>
</dbReference>
<accession>A0A4Y9F5Y4</accession>